<evidence type="ECO:0000259" key="6">
    <source>
        <dbReference type="Pfam" id="PF04542"/>
    </source>
</evidence>
<feature type="domain" description="RNA polymerase sigma-70 region 2" evidence="6">
    <location>
        <begin position="23"/>
        <end position="90"/>
    </location>
</feature>
<organism evidence="8 9">
    <name type="scientific">Paenibacillus alvei</name>
    <name type="common">Bacillus alvei</name>
    <dbReference type="NCBI Taxonomy" id="44250"/>
    <lineage>
        <taxon>Bacteria</taxon>
        <taxon>Bacillati</taxon>
        <taxon>Bacillota</taxon>
        <taxon>Bacilli</taxon>
        <taxon>Bacillales</taxon>
        <taxon>Paenibacillaceae</taxon>
        <taxon>Paenibacillus</taxon>
    </lineage>
</organism>
<dbReference type="SUPFAM" id="SSF88659">
    <property type="entry name" value="Sigma3 and sigma4 domains of RNA polymerase sigma factors"/>
    <property type="match status" value="1"/>
</dbReference>
<keyword evidence="2" id="KW-0805">Transcription regulation</keyword>
<dbReference type="InterPro" id="IPR007627">
    <property type="entry name" value="RNA_pol_sigma70_r2"/>
</dbReference>
<evidence type="ECO:0000313" key="9">
    <source>
        <dbReference type="Proteomes" id="UP000552038"/>
    </source>
</evidence>
<sequence length="193" mass="23054">MGYSLDQVQKQLLAGDEGIYIQLFNDYRGVLLRHAYRFVRNQQDAEDVVQEAYIRIIRNLHRYNFSCKIITWMQMIVRNLCIDLIRQRKRKPTSHFVEYISYDNQDHPTLESLQDQHDGPEQQVLEQENQKQVLNMMNGLPEAYRDVFQLRYLSEYSLAEISSMLSLEINTVKSRLFRGKKYLRKQYDCSICS</sequence>
<dbReference type="Proteomes" id="UP000552038">
    <property type="component" value="Unassembled WGS sequence"/>
</dbReference>
<dbReference type="InterPro" id="IPR013324">
    <property type="entry name" value="RNA_pol_sigma_r3/r4-like"/>
</dbReference>
<dbReference type="InterPro" id="IPR014284">
    <property type="entry name" value="RNA_pol_sigma-70_dom"/>
</dbReference>
<dbReference type="InterPro" id="IPR039425">
    <property type="entry name" value="RNA_pol_sigma-70-like"/>
</dbReference>
<dbReference type="GO" id="GO:0003677">
    <property type="term" value="F:DNA binding"/>
    <property type="evidence" value="ECO:0007669"/>
    <property type="project" value="UniProtKB-KW"/>
</dbReference>
<dbReference type="NCBIfam" id="TIGR02937">
    <property type="entry name" value="sigma70-ECF"/>
    <property type="match status" value="1"/>
</dbReference>
<comment type="similarity">
    <text evidence="1">Belongs to the sigma-70 factor family. ECF subfamily.</text>
</comment>
<dbReference type="InterPro" id="IPR013325">
    <property type="entry name" value="RNA_pol_sigma_r2"/>
</dbReference>
<evidence type="ECO:0000313" key="8">
    <source>
        <dbReference type="EMBL" id="NOJ73526.1"/>
    </source>
</evidence>
<evidence type="ECO:0000256" key="3">
    <source>
        <dbReference type="ARBA" id="ARBA00023082"/>
    </source>
</evidence>
<evidence type="ECO:0000256" key="4">
    <source>
        <dbReference type="ARBA" id="ARBA00023125"/>
    </source>
</evidence>
<evidence type="ECO:0000256" key="5">
    <source>
        <dbReference type="ARBA" id="ARBA00023163"/>
    </source>
</evidence>
<gene>
    <name evidence="8" type="ORF">HMI46_23685</name>
</gene>
<dbReference type="GO" id="GO:0006352">
    <property type="term" value="P:DNA-templated transcription initiation"/>
    <property type="evidence" value="ECO:0007669"/>
    <property type="project" value="InterPro"/>
</dbReference>
<feature type="domain" description="RNA polymerase sigma factor 70 region 4 type 2" evidence="7">
    <location>
        <begin position="132"/>
        <end position="183"/>
    </location>
</feature>
<dbReference type="InterPro" id="IPR036388">
    <property type="entry name" value="WH-like_DNA-bd_sf"/>
</dbReference>
<dbReference type="PANTHER" id="PTHR43133:SF8">
    <property type="entry name" value="RNA POLYMERASE SIGMA FACTOR HI_1459-RELATED"/>
    <property type="match status" value="1"/>
</dbReference>
<protein>
    <submittedName>
        <fullName evidence="8">Sigma-70 family RNA polymerase sigma factor</fullName>
    </submittedName>
</protein>
<dbReference type="PANTHER" id="PTHR43133">
    <property type="entry name" value="RNA POLYMERASE ECF-TYPE SIGMA FACTO"/>
    <property type="match status" value="1"/>
</dbReference>
<keyword evidence="3" id="KW-0731">Sigma factor</keyword>
<dbReference type="GO" id="GO:0016987">
    <property type="term" value="F:sigma factor activity"/>
    <property type="evidence" value="ECO:0007669"/>
    <property type="project" value="UniProtKB-KW"/>
</dbReference>
<dbReference type="RefSeq" id="WP_171419237.1">
    <property type="nucleotide sequence ID" value="NZ_JABFOR010000048.1"/>
</dbReference>
<evidence type="ECO:0000259" key="7">
    <source>
        <dbReference type="Pfam" id="PF08281"/>
    </source>
</evidence>
<keyword evidence="4" id="KW-0238">DNA-binding</keyword>
<evidence type="ECO:0000256" key="2">
    <source>
        <dbReference type="ARBA" id="ARBA00023015"/>
    </source>
</evidence>
<dbReference type="Gene3D" id="1.10.10.10">
    <property type="entry name" value="Winged helix-like DNA-binding domain superfamily/Winged helix DNA-binding domain"/>
    <property type="match status" value="1"/>
</dbReference>
<dbReference type="AlphaFoldDB" id="A0AAP7A181"/>
<evidence type="ECO:0000256" key="1">
    <source>
        <dbReference type="ARBA" id="ARBA00010641"/>
    </source>
</evidence>
<dbReference type="EMBL" id="JABFOR010000048">
    <property type="protein sequence ID" value="NOJ73526.1"/>
    <property type="molecule type" value="Genomic_DNA"/>
</dbReference>
<proteinExistence type="inferred from homology"/>
<name>A0AAP7A181_PAEAL</name>
<keyword evidence="5" id="KW-0804">Transcription</keyword>
<dbReference type="SUPFAM" id="SSF88946">
    <property type="entry name" value="Sigma2 domain of RNA polymerase sigma factors"/>
    <property type="match status" value="1"/>
</dbReference>
<dbReference type="CDD" id="cd06171">
    <property type="entry name" value="Sigma70_r4"/>
    <property type="match status" value="1"/>
</dbReference>
<comment type="caution">
    <text evidence="8">The sequence shown here is derived from an EMBL/GenBank/DDBJ whole genome shotgun (WGS) entry which is preliminary data.</text>
</comment>
<dbReference type="Pfam" id="PF08281">
    <property type="entry name" value="Sigma70_r4_2"/>
    <property type="match status" value="1"/>
</dbReference>
<dbReference type="InterPro" id="IPR013249">
    <property type="entry name" value="RNA_pol_sigma70_r4_t2"/>
</dbReference>
<dbReference type="Gene3D" id="1.10.1740.10">
    <property type="match status" value="1"/>
</dbReference>
<dbReference type="Pfam" id="PF04542">
    <property type="entry name" value="Sigma70_r2"/>
    <property type="match status" value="1"/>
</dbReference>
<accession>A0AAP7A181</accession>
<reference evidence="8 9" key="1">
    <citation type="submission" date="2020-05" db="EMBL/GenBank/DDBJ databases">
        <title>Whole genome sequencing and identification of novel metabolites from Paenibacillus alvei strain JR949.</title>
        <authorList>
            <person name="Rajendhran J."/>
            <person name="Sree Pranav P."/>
            <person name="Mahalakshmi B."/>
            <person name="Karthikeyan R."/>
        </authorList>
    </citation>
    <scope>NUCLEOTIDE SEQUENCE [LARGE SCALE GENOMIC DNA]</scope>
    <source>
        <strain evidence="8 9">JR949</strain>
    </source>
</reference>